<dbReference type="HOGENOM" id="CLU_327186_0_0_1"/>
<dbReference type="InterPro" id="IPR013320">
    <property type="entry name" value="ConA-like_dom_sf"/>
</dbReference>
<feature type="region of interest" description="Disordered" evidence="1">
    <location>
        <begin position="512"/>
        <end position="531"/>
    </location>
</feature>
<dbReference type="Pfam" id="PF07081">
    <property type="entry name" value="DUF1349"/>
    <property type="match status" value="1"/>
</dbReference>
<dbReference type="Proteomes" id="UP000013827">
    <property type="component" value="Unassembled WGS sequence"/>
</dbReference>
<dbReference type="KEGG" id="ehx:EMIHUDRAFT_119685"/>
<feature type="compositionally biased region" description="Basic and acidic residues" evidence="1">
    <location>
        <begin position="596"/>
        <end position="610"/>
    </location>
</feature>
<feature type="compositionally biased region" description="Low complexity" evidence="1">
    <location>
        <begin position="512"/>
        <end position="525"/>
    </location>
</feature>
<dbReference type="EnsemblProtists" id="EOD13966">
    <property type="protein sequence ID" value="EOD13966"/>
    <property type="gene ID" value="EMIHUDRAFT_119685"/>
</dbReference>
<dbReference type="SUPFAM" id="SSF49899">
    <property type="entry name" value="Concanavalin A-like lectins/glucanases"/>
    <property type="match status" value="1"/>
</dbReference>
<dbReference type="AlphaFoldDB" id="A0A0D3IRT1"/>
<evidence type="ECO:0000313" key="3">
    <source>
        <dbReference type="Proteomes" id="UP000013827"/>
    </source>
</evidence>
<dbReference type="PANTHER" id="PTHR35332:SF2">
    <property type="entry name" value="REGULATION OF ENOLASE PROTEIN 1"/>
    <property type="match status" value="1"/>
</dbReference>
<evidence type="ECO:0000313" key="2">
    <source>
        <dbReference type="EnsemblProtists" id="EOD13966"/>
    </source>
</evidence>
<name>A0A0D3IRT1_EMIH1</name>
<sequence length="880" mass="94776">MAFIKSPGGKLYQLGEQAEADAHLLRSLRSWAAVGQAKNALLAFALLSWSALTRAAMDEDLLPKLGVACGASTVLMLTYLAITPETRASPSSAGTLLSTVMLLAIVVTTTWLRTGVAHDIVRPLSNVAEIPASPARSGVDLIAGQVAEEDVECQCASTTNVPSPRFRRMNYVESFVVACGMSRTLRRGPLPANWDDVRAFPDVKGVNVELLNLDRASGADTNLGVSLPDEDERMIERKLSPTTANNLKHLVMAADYANQKVLESEVAMYKAVHNHDEKSQYRADLADTIEIQADKDPSMPDLGPTHLKVVLGQLQIAHEETAAAKEQMDVAAAELALAKAQSDNAEKQTRAKIYAEILRGENEALKQLASHGASSVKDLCSMANQFGALVAEQGRKESQLVETVSEATVSSHELLKTLSGYVAASSSAASSLMRAELLEQADAKLDKKEEAAAKRAAAEKAEDVAVAAAKARWAFKQEDKVVTRDGGESKYREVIGDAKLLKEAAEAEANELEAAAAAAETAAGPLTPPGTPPLQPASKREYGCALCGSKDHNLTKTTKGVRSVTCLYHKEFKAVIGKEDEVKFVKLTPTERAAKRAEEAAKKAKEAAKEEEMEQEGEPPPSPGSPPLTIFACKRLTTRDALIFCMLTTAITTFDEFTWNNGVPKHTFERDGTDALTVTPTPNLDYWSKTFYEPLLVKHDAQTLLRPVAADVEATLTTAFTLKPRAQFDQAGIMILVDEGTWVKAGIEFTDGSPRLSCVVTNEGFSDWSTQTWPDWDSAAKSTSIRVRVSKLLPGAAQGPALVFEAAPWVEGATAESAAPWVQIRIASLRSGEKPWRMGLFAISPIEAAGSSTRFHHVQLGPKQEPVHSADPGHGPQQEL</sequence>
<dbReference type="GeneID" id="17260123"/>
<feature type="region of interest" description="Disordered" evidence="1">
    <location>
        <begin position="596"/>
        <end position="628"/>
    </location>
</feature>
<reference evidence="2" key="2">
    <citation type="submission" date="2024-10" db="UniProtKB">
        <authorList>
            <consortium name="EnsemblProtists"/>
        </authorList>
    </citation>
    <scope>IDENTIFICATION</scope>
</reference>
<dbReference type="PaxDb" id="2903-EOD13966"/>
<dbReference type="RefSeq" id="XP_005766395.1">
    <property type="nucleotide sequence ID" value="XM_005766338.1"/>
</dbReference>
<dbReference type="Gene3D" id="2.60.120.200">
    <property type="match status" value="1"/>
</dbReference>
<proteinExistence type="predicted"/>
<protein>
    <submittedName>
        <fullName evidence="2">Uncharacterized protein</fullName>
    </submittedName>
</protein>
<keyword evidence="3" id="KW-1185">Reference proteome</keyword>
<organism evidence="2 3">
    <name type="scientific">Emiliania huxleyi (strain CCMP1516)</name>
    <dbReference type="NCBI Taxonomy" id="280463"/>
    <lineage>
        <taxon>Eukaryota</taxon>
        <taxon>Haptista</taxon>
        <taxon>Haptophyta</taxon>
        <taxon>Prymnesiophyceae</taxon>
        <taxon>Isochrysidales</taxon>
        <taxon>Noelaerhabdaceae</taxon>
        <taxon>Emiliania</taxon>
    </lineage>
</organism>
<feature type="region of interest" description="Disordered" evidence="1">
    <location>
        <begin position="859"/>
        <end position="880"/>
    </location>
</feature>
<accession>A0A0D3IRT1</accession>
<dbReference type="PANTHER" id="PTHR35332">
    <property type="entry name" value="REGULATION OF ENOLASE PROTEIN 1"/>
    <property type="match status" value="1"/>
</dbReference>
<reference evidence="3" key="1">
    <citation type="journal article" date="2013" name="Nature">
        <title>Pan genome of the phytoplankton Emiliania underpins its global distribution.</title>
        <authorList>
            <person name="Read B.A."/>
            <person name="Kegel J."/>
            <person name="Klute M.J."/>
            <person name="Kuo A."/>
            <person name="Lefebvre S.C."/>
            <person name="Maumus F."/>
            <person name="Mayer C."/>
            <person name="Miller J."/>
            <person name="Monier A."/>
            <person name="Salamov A."/>
            <person name="Young J."/>
            <person name="Aguilar M."/>
            <person name="Claverie J.M."/>
            <person name="Frickenhaus S."/>
            <person name="Gonzalez K."/>
            <person name="Herman E.K."/>
            <person name="Lin Y.C."/>
            <person name="Napier J."/>
            <person name="Ogata H."/>
            <person name="Sarno A.F."/>
            <person name="Shmutz J."/>
            <person name="Schroeder D."/>
            <person name="de Vargas C."/>
            <person name="Verret F."/>
            <person name="von Dassow P."/>
            <person name="Valentin K."/>
            <person name="Van de Peer Y."/>
            <person name="Wheeler G."/>
            <person name="Dacks J.B."/>
            <person name="Delwiche C.F."/>
            <person name="Dyhrman S.T."/>
            <person name="Glockner G."/>
            <person name="John U."/>
            <person name="Richards T."/>
            <person name="Worden A.Z."/>
            <person name="Zhang X."/>
            <person name="Grigoriev I.V."/>
            <person name="Allen A.E."/>
            <person name="Bidle K."/>
            <person name="Borodovsky M."/>
            <person name="Bowler C."/>
            <person name="Brownlee C."/>
            <person name="Cock J.M."/>
            <person name="Elias M."/>
            <person name="Gladyshev V.N."/>
            <person name="Groth M."/>
            <person name="Guda C."/>
            <person name="Hadaegh A."/>
            <person name="Iglesias-Rodriguez M.D."/>
            <person name="Jenkins J."/>
            <person name="Jones B.M."/>
            <person name="Lawson T."/>
            <person name="Leese F."/>
            <person name="Lindquist E."/>
            <person name="Lobanov A."/>
            <person name="Lomsadze A."/>
            <person name="Malik S.B."/>
            <person name="Marsh M.E."/>
            <person name="Mackinder L."/>
            <person name="Mock T."/>
            <person name="Mueller-Roeber B."/>
            <person name="Pagarete A."/>
            <person name="Parker M."/>
            <person name="Probert I."/>
            <person name="Quesneville H."/>
            <person name="Raines C."/>
            <person name="Rensing S.A."/>
            <person name="Riano-Pachon D.M."/>
            <person name="Richier S."/>
            <person name="Rokitta S."/>
            <person name="Shiraiwa Y."/>
            <person name="Soanes D.M."/>
            <person name="van der Giezen M."/>
            <person name="Wahlund T.M."/>
            <person name="Williams B."/>
            <person name="Wilson W."/>
            <person name="Wolfe G."/>
            <person name="Wurch L.L."/>
        </authorList>
    </citation>
    <scope>NUCLEOTIDE SEQUENCE</scope>
</reference>
<dbReference type="InterPro" id="IPR009784">
    <property type="entry name" value="DUF1349"/>
</dbReference>
<evidence type="ECO:0000256" key="1">
    <source>
        <dbReference type="SAM" id="MobiDB-lite"/>
    </source>
</evidence>